<keyword evidence="2" id="KW-0813">Transport</keyword>
<evidence type="ECO:0000256" key="2">
    <source>
        <dbReference type="ARBA" id="ARBA00022597"/>
    </source>
</evidence>
<feature type="transmembrane region" description="Helical" evidence="6">
    <location>
        <begin position="275"/>
        <end position="293"/>
    </location>
</feature>
<dbReference type="GO" id="GO:0015165">
    <property type="term" value="F:pyrimidine nucleotide-sugar transmembrane transporter activity"/>
    <property type="evidence" value="ECO:0007669"/>
    <property type="project" value="InterPro"/>
</dbReference>
<dbReference type="OrthoDB" id="10432097at2759"/>
<feature type="transmembrane region" description="Helical" evidence="6">
    <location>
        <begin position="305"/>
        <end position="325"/>
    </location>
</feature>
<feature type="transmembrane region" description="Helical" evidence="6">
    <location>
        <begin position="249"/>
        <end position="268"/>
    </location>
</feature>
<feature type="transmembrane region" description="Helical" evidence="6">
    <location>
        <begin position="210"/>
        <end position="234"/>
    </location>
</feature>
<keyword evidence="8" id="KW-1185">Reference proteome</keyword>
<feature type="transmembrane region" description="Helical" evidence="6">
    <location>
        <begin position="121"/>
        <end position="136"/>
    </location>
</feature>
<proteinExistence type="predicted"/>
<dbReference type="InterPro" id="IPR007271">
    <property type="entry name" value="Nuc_sug_transpt"/>
</dbReference>
<evidence type="ECO:0000256" key="4">
    <source>
        <dbReference type="ARBA" id="ARBA00022989"/>
    </source>
</evidence>
<evidence type="ECO:0000256" key="3">
    <source>
        <dbReference type="ARBA" id="ARBA00022692"/>
    </source>
</evidence>
<dbReference type="GO" id="GO:0000139">
    <property type="term" value="C:Golgi membrane"/>
    <property type="evidence" value="ECO:0007669"/>
    <property type="project" value="InterPro"/>
</dbReference>
<feature type="transmembrane region" description="Helical" evidence="6">
    <location>
        <begin position="141"/>
        <end position="158"/>
    </location>
</feature>
<feature type="transmembrane region" description="Helical" evidence="6">
    <location>
        <begin position="20"/>
        <end position="39"/>
    </location>
</feature>
<feature type="transmembrane region" description="Helical" evidence="6">
    <location>
        <begin position="178"/>
        <end position="198"/>
    </location>
</feature>
<keyword evidence="2" id="KW-0762">Sugar transport</keyword>
<evidence type="ECO:0000256" key="6">
    <source>
        <dbReference type="SAM" id="Phobius"/>
    </source>
</evidence>
<sequence>MDREKFLRIQGKLQKYGTLLRYFSFVILTFLYLQVQAFSVDISTQFLLPKINIFAGMLQIILFLIFLLMEEGSLSNLFSSLTKHIFNDYKSTFKMALPPAFLILSTEFANEMLPNEAKSANSFYIVGVAIFCLLLIKKKFMLTQILAILFISMGLTYFPQEHQIMSTLLPNIFKDQELFAYILIIASICCYGLSYAILESNLKASDVSLWIRGIQLNLFVVPMSLFICFGNYYINDMETRGGFFDNFNIIAWFFIIFIVACNMMELFVIKVADSMFRMIALSLAVMIIGIMKYPFSFDSASPTKVGTGLILAGTALYILMDVGSFKEGDEGGMRDIQSYIIPMKLYQSVPTVSFNVKNNIQNIES</sequence>
<protein>
    <submittedName>
        <fullName evidence="7">Uncharacterized protein</fullName>
    </submittedName>
</protein>
<evidence type="ECO:0000313" key="7">
    <source>
        <dbReference type="EMBL" id="CAG9800944.1"/>
    </source>
</evidence>
<keyword evidence="5 6" id="KW-0472">Membrane</keyword>
<reference evidence="7" key="2">
    <citation type="submission" date="2022-10" db="EMBL/GenBank/DDBJ databases">
        <authorList>
            <consortium name="ENA_rothamsted_submissions"/>
            <consortium name="culmorum"/>
            <person name="King R."/>
        </authorList>
    </citation>
    <scope>NUCLEOTIDE SEQUENCE</scope>
</reference>
<reference evidence="7" key="1">
    <citation type="submission" date="2022-01" db="EMBL/GenBank/DDBJ databases">
        <authorList>
            <person name="King R."/>
        </authorList>
    </citation>
    <scope>NUCLEOTIDE SEQUENCE</scope>
</reference>
<dbReference type="PANTHER" id="PTHR10231">
    <property type="entry name" value="NUCLEOTIDE-SUGAR TRANSMEMBRANE TRANSPORTER"/>
    <property type="match status" value="1"/>
</dbReference>
<gene>
    <name evidence="7" type="ORF">CHIRRI_LOCUS3881</name>
</gene>
<dbReference type="AlphaFoldDB" id="A0A9N9WQC5"/>
<evidence type="ECO:0000256" key="5">
    <source>
        <dbReference type="ARBA" id="ARBA00023136"/>
    </source>
</evidence>
<dbReference type="EMBL" id="OU895877">
    <property type="protein sequence ID" value="CAG9800944.1"/>
    <property type="molecule type" value="Genomic_DNA"/>
</dbReference>
<organism evidence="7 8">
    <name type="scientific">Chironomus riparius</name>
    <dbReference type="NCBI Taxonomy" id="315576"/>
    <lineage>
        <taxon>Eukaryota</taxon>
        <taxon>Metazoa</taxon>
        <taxon>Ecdysozoa</taxon>
        <taxon>Arthropoda</taxon>
        <taxon>Hexapoda</taxon>
        <taxon>Insecta</taxon>
        <taxon>Pterygota</taxon>
        <taxon>Neoptera</taxon>
        <taxon>Endopterygota</taxon>
        <taxon>Diptera</taxon>
        <taxon>Nematocera</taxon>
        <taxon>Chironomoidea</taxon>
        <taxon>Chironomidae</taxon>
        <taxon>Chironominae</taxon>
        <taxon>Chironomus</taxon>
    </lineage>
</organism>
<keyword evidence="4 6" id="KW-1133">Transmembrane helix</keyword>
<comment type="subcellular location">
    <subcellularLocation>
        <location evidence="1">Membrane</location>
        <topology evidence="1">Multi-pass membrane protein</topology>
    </subcellularLocation>
</comment>
<accession>A0A9N9WQC5</accession>
<feature type="transmembrane region" description="Helical" evidence="6">
    <location>
        <begin position="51"/>
        <end position="70"/>
    </location>
</feature>
<name>A0A9N9WQC5_9DIPT</name>
<evidence type="ECO:0000256" key="1">
    <source>
        <dbReference type="ARBA" id="ARBA00004141"/>
    </source>
</evidence>
<dbReference type="Pfam" id="PF04142">
    <property type="entry name" value="Nuc_sug_transp"/>
    <property type="match status" value="1"/>
</dbReference>
<keyword evidence="3 6" id="KW-0812">Transmembrane</keyword>
<dbReference type="Proteomes" id="UP001153620">
    <property type="component" value="Chromosome 1"/>
</dbReference>
<evidence type="ECO:0000313" key="8">
    <source>
        <dbReference type="Proteomes" id="UP001153620"/>
    </source>
</evidence>